<dbReference type="InterPro" id="IPR051970">
    <property type="entry name" value="TEL2_Regulation"/>
</dbReference>
<dbReference type="Gene3D" id="1.25.40.720">
    <property type="entry name" value="Telomere length regulation protein 2, C-terminal domain"/>
    <property type="match status" value="1"/>
</dbReference>
<organism evidence="4 5">
    <name type="scientific">Stephanodiscus triporus</name>
    <dbReference type="NCBI Taxonomy" id="2934178"/>
    <lineage>
        <taxon>Eukaryota</taxon>
        <taxon>Sar</taxon>
        <taxon>Stramenopiles</taxon>
        <taxon>Ochrophyta</taxon>
        <taxon>Bacillariophyta</taxon>
        <taxon>Coscinodiscophyceae</taxon>
        <taxon>Thalassiosirophycidae</taxon>
        <taxon>Stephanodiscales</taxon>
        <taxon>Stephanodiscaceae</taxon>
        <taxon>Stephanodiscus</taxon>
    </lineage>
</organism>
<evidence type="ECO:0000313" key="5">
    <source>
        <dbReference type="Proteomes" id="UP001530315"/>
    </source>
</evidence>
<keyword evidence="5" id="KW-1185">Reference proteome</keyword>
<evidence type="ECO:0000259" key="3">
    <source>
        <dbReference type="Pfam" id="PF10193"/>
    </source>
</evidence>
<dbReference type="PANTHER" id="PTHR15830">
    <property type="entry name" value="TELOMERE LENGTH REGULATION PROTEIN TEL2 FAMILY MEMBER"/>
    <property type="match status" value="1"/>
</dbReference>
<dbReference type="PANTHER" id="PTHR15830:SF10">
    <property type="entry name" value="TELOMERE LENGTH REGULATION PROTEIN TEL2 HOMOLOG"/>
    <property type="match status" value="1"/>
</dbReference>
<dbReference type="InterPro" id="IPR019337">
    <property type="entry name" value="Telomere_length_regulation_dom"/>
</dbReference>
<dbReference type="Proteomes" id="UP001530315">
    <property type="component" value="Unassembled WGS sequence"/>
</dbReference>
<accession>A0ABD3PQ56</accession>
<evidence type="ECO:0000313" key="4">
    <source>
        <dbReference type="EMBL" id="KAL3789947.1"/>
    </source>
</evidence>
<dbReference type="InterPro" id="IPR038528">
    <property type="entry name" value="TEL2_C_sf"/>
</dbReference>
<feature type="domain" description="Telomere length regulation protein conserved" evidence="3">
    <location>
        <begin position="816"/>
        <end position="924"/>
    </location>
</feature>
<sequence>MAEDEPTPLLAWQNEVMILLEKCQKCAVQSPGSFVKALQSLHRTLIHPTMHSSPPERETISDRKRILDGKSGKIQPVSAFADSIAQQDFLRNVAEEVIRIERVIFSVDEEVDGAHSSYSFDYEDDCKWYNDALNKVRHTEVQCNARRDSETTFTAYDRTGSEICNDPERCIDKCLDACGYTLSLDAAVDCLRRIVHDSSSEASSSATYSAKNELQKRKKSKGHGFAEAITSLRTVRRRLLLIPASRSEEGFNIIYFPKPYQHAMACVKDMLGDQIMRNFQCMILPLEYHDNQQTYQDSNTHHDQQQRQQTRLLSDSLSSLARSVLPTLVSAACYAVDLPLPSWATPKISYGLLFHCAWRNLLMGELIGECCATPPARDCLDPPRVTLFAGNTDSPDATNHLIMNHIPSITDNHFQSLVRQMIESGRSDIIAHQLYKIWKFSGIEPSSTHPRDSATPRSILCRQLESIIGSVPSKRKVAIFCRAIVLDCAKQEISQSGHTRQQTRDQLDGVCKTDILPFLCGVMLPSLAKDDALVDSIVQFIILSPPTSYHGETRPSQTYPTIQAIDRAVPRCLAHLLALTRESRVNEAKSFQDVSDSGETDADSHHSFMEVHGFLMNLYTAANVWCEDVFVTRTDTRRQQYVTEFLLQPLECKLLTKEDLQKSLSDDGTTLAAVLVQGVSLRLDVSRSESIRIDGMLVAEAMASLLGQTLRFDELHEDDAGIIVKEVTETRIEKKEKRRIRKKRVLEPRAPAVVDPDALLSYDSESSARSSHHDSSSSSCGKSDESSDSISSWGEDSLQPYRLDDDEEDLSRVPRPRTLRDCLAYLITSESDTLAYDKHHAALTELAPIINAQPLDLHDVISTLVRVLLFLEDKFSMDQFAEKRWVSLMAIGVNAPTEMCLLLVTEMRGNISLGTRLEILSILKDISQDLSGARGNSQKHLNDSNYEISHCSTKLLRALRLNDASNGDEDATTELDVQYSKTRRWRKHCTPTTSTPNRFGAVSVQMIYSLFSFLSQTRTDESIWGGSVGEKFLSEFLKSLAIMLYCASTYPSSALLVFATDLSDLAWSFRTAKCSEVRHAALLAMLTCVSLLPLESVMQRAYGTGSFLKQCSELDDSSDCRHVASLILGRVSEMMNQNLIGS</sequence>
<comment type="similarity">
    <text evidence="1">Belongs to the TEL2 family.</text>
</comment>
<dbReference type="EMBL" id="JALLAZ020000663">
    <property type="protein sequence ID" value="KAL3789947.1"/>
    <property type="molecule type" value="Genomic_DNA"/>
</dbReference>
<proteinExistence type="inferred from homology"/>
<feature type="compositionally biased region" description="Low complexity" evidence="2">
    <location>
        <begin position="788"/>
        <end position="797"/>
    </location>
</feature>
<dbReference type="AlphaFoldDB" id="A0ABD3PQ56"/>
<feature type="region of interest" description="Disordered" evidence="2">
    <location>
        <begin position="763"/>
        <end position="810"/>
    </location>
</feature>
<dbReference type="Pfam" id="PF10193">
    <property type="entry name" value="Telomere_reg-2"/>
    <property type="match status" value="1"/>
</dbReference>
<protein>
    <recommendedName>
        <fullName evidence="3">Telomere length regulation protein conserved domain-containing protein</fullName>
    </recommendedName>
</protein>
<evidence type="ECO:0000256" key="1">
    <source>
        <dbReference type="ARBA" id="ARBA00006133"/>
    </source>
</evidence>
<reference evidence="4 5" key="1">
    <citation type="submission" date="2024-10" db="EMBL/GenBank/DDBJ databases">
        <title>Updated reference genomes for cyclostephanoid diatoms.</title>
        <authorList>
            <person name="Roberts W.R."/>
            <person name="Alverson A.J."/>
        </authorList>
    </citation>
    <scope>NUCLEOTIDE SEQUENCE [LARGE SCALE GENOMIC DNA]</scope>
    <source>
        <strain evidence="4 5">AJA276-08</strain>
    </source>
</reference>
<name>A0ABD3PQ56_9STRA</name>
<evidence type="ECO:0000256" key="2">
    <source>
        <dbReference type="SAM" id="MobiDB-lite"/>
    </source>
</evidence>
<gene>
    <name evidence="4" type="ORF">ACHAW5_005586</name>
</gene>
<comment type="caution">
    <text evidence="4">The sequence shown here is derived from an EMBL/GenBank/DDBJ whole genome shotgun (WGS) entry which is preliminary data.</text>
</comment>